<keyword evidence="2" id="KW-1185">Reference proteome</keyword>
<evidence type="ECO:0000313" key="2">
    <source>
        <dbReference type="Proteomes" id="UP001285263"/>
    </source>
</evidence>
<dbReference type="InterPro" id="IPR018742">
    <property type="entry name" value="DUF2290"/>
</dbReference>
<dbReference type="EMBL" id="JAXCLA010000001">
    <property type="protein sequence ID" value="MDY0743383.1"/>
    <property type="molecule type" value="Genomic_DNA"/>
</dbReference>
<gene>
    <name evidence="1" type="ORF">SNE35_02655</name>
</gene>
<organism evidence="1 2">
    <name type="scientific">Roseateles agri</name>
    <dbReference type="NCBI Taxonomy" id="3098619"/>
    <lineage>
        <taxon>Bacteria</taxon>
        <taxon>Pseudomonadati</taxon>
        <taxon>Pseudomonadota</taxon>
        <taxon>Betaproteobacteria</taxon>
        <taxon>Burkholderiales</taxon>
        <taxon>Sphaerotilaceae</taxon>
        <taxon>Roseateles</taxon>
    </lineage>
</organism>
<dbReference type="Pfam" id="PF10053">
    <property type="entry name" value="DUF2290"/>
    <property type="match status" value="1"/>
</dbReference>
<protein>
    <submittedName>
        <fullName evidence="1">DUF2290 domain-containing protein</fullName>
    </submittedName>
</protein>
<comment type="caution">
    <text evidence="1">The sequence shown here is derived from an EMBL/GenBank/DDBJ whole genome shotgun (WGS) entry which is preliminary data.</text>
</comment>
<proteinExistence type="predicted"/>
<dbReference type="RefSeq" id="WP_320421264.1">
    <property type="nucleotide sequence ID" value="NZ_JAXCLA010000001.1"/>
</dbReference>
<dbReference type="Proteomes" id="UP001285263">
    <property type="component" value="Unassembled WGS sequence"/>
</dbReference>
<evidence type="ECO:0000313" key="1">
    <source>
        <dbReference type="EMBL" id="MDY0743383.1"/>
    </source>
</evidence>
<sequence>MSPEAVRKQIVDLIDRLLSSSISVKQFQPSVRIQQKGETWIGRRASTAIALRDIPYDVAYNELEANDAYDVKLIDGGLLLLQYRFNEAGKLLQHRLGYFPSPALPTIDEAPGLYEQDELYGDIVAKRLVRFPIRFDYAPADHKDVFHPASHLTLGQYENCRIPVTGPVGPNSFGTFIVRNFYSRAYTKHKNTFDKSAPALERVECITSAERRISHFVHAR</sequence>
<name>A0ABU5DAY4_9BURK</name>
<reference evidence="1 2" key="1">
    <citation type="submission" date="2023-11" db="EMBL/GenBank/DDBJ databases">
        <title>Paucibacter sp. nov., isolated from fresh soil in Korea.</title>
        <authorList>
            <person name="Le N.T.T."/>
        </authorList>
    </citation>
    <scope>NUCLEOTIDE SEQUENCE [LARGE SCALE GENOMIC DNA]</scope>
    <source>
        <strain evidence="1 2">R3-3</strain>
    </source>
</reference>
<accession>A0ABU5DAY4</accession>